<evidence type="ECO:0000313" key="2">
    <source>
        <dbReference type="Proteomes" id="UP000635665"/>
    </source>
</evidence>
<gene>
    <name evidence="1" type="ORF">I6U50_02010</name>
</gene>
<organism evidence="1 2">
    <name type="scientific">Salegentibacter maritimus</name>
    <dbReference type="NCBI Taxonomy" id="2794347"/>
    <lineage>
        <taxon>Bacteria</taxon>
        <taxon>Pseudomonadati</taxon>
        <taxon>Bacteroidota</taxon>
        <taxon>Flavobacteriia</taxon>
        <taxon>Flavobacteriales</taxon>
        <taxon>Flavobacteriaceae</taxon>
        <taxon>Salegentibacter</taxon>
    </lineage>
</organism>
<proteinExistence type="predicted"/>
<name>A0ABS0TCL1_9FLAO</name>
<protein>
    <recommendedName>
        <fullName evidence="3">Lipoprotein</fullName>
    </recommendedName>
</protein>
<dbReference type="Proteomes" id="UP000635665">
    <property type="component" value="Unassembled WGS sequence"/>
</dbReference>
<accession>A0ABS0TCL1</accession>
<sequence length="174" mass="19426">MRYIYIPLLLFIFSCSKQDNCDDPVDCLPPLTTTGEGTIGCLINGKPFTPGGGQIGGPIQQAYYNTLEGEYYFGLKGSNDSPNQLIAIFSKGIEIEEGKSYSFGLDQNFGFHANYFLNGGVEQYQTSEIYSGEITFTNFDDLNGIVSGTFWFDAVSEDREVVEIREGRFDMKYN</sequence>
<dbReference type="RefSeq" id="WP_198637666.1">
    <property type="nucleotide sequence ID" value="NZ_JAEHNY010000002.1"/>
</dbReference>
<comment type="caution">
    <text evidence="1">The sequence shown here is derived from an EMBL/GenBank/DDBJ whole genome shotgun (WGS) entry which is preliminary data.</text>
</comment>
<dbReference type="EMBL" id="JAEHNY010000002">
    <property type="protein sequence ID" value="MBI6118789.1"/>
    <property type="molecule type" value="Genomic_DNA"/>
</dbReference>
<evidence type="ECO:0008006" key="3">
    <source>
        <dbReference type="Google" id="ProtNLM"/>
    </source>
</evidence>
<reference evidence="1 2" key="1">
    <citation type="submission" date="2020-12" db="EMBL/GenBank/DDBJ databases">
        <title>Salegentibacter orientalis sp. nov., isolated from costal sediment.</title>
        <authorList>
            <person name="Lian F.-B."/>
        </authorList>
    </citation>
    <scope>NUCLEOTIDE SEQUENCE [LARGE SCALE GENOMIC DNA]</scope>
    <source>
        <strain evidence="1 2">F60176</strain>
    </source>
</reference>
<dbReference type="PROSITE" id="PS51257">
    <property type="entry name" value="PROKAR_LIPOPROTEIN"/>
    <property type="match status" value="1"/>
</dbReference>
<evidence type="ECO:0000313" key="1">
    <source>
        <dbReference type="EMBL" id="MBI6118789.1"/>
    </source>
</evidence>
<keyword evidence="2" id="KW-1185">Reference proteome</keyword>